<dbReference type="EMBL" id="QXFT01001826">
    <property type="protein sequence ID" value="KAE9309521.1"/>
    <property type="molecule type" value="Genomic_DNA"/>
</dbReference>
<dbReference type="Proteomes" id="UP000429607">
    <property type="component" value="Unassembled WGS sequence"/>
</dbReference>
<dbReference type="AlphaFoldDB" id="A0A6A3K1X9"/>
<sequence length="563" mass="62762">MPLESRLLVRTLTSQESPGQYSCNSCSKVIKSANGYTNVLNHLKRFHPIYEADAQAALRTPSLLSLRLVDQATTDMFRWCEGIVMDCLPLSFCERDLVRRNAKLPRVCVKTLKLYLDGMVEVVTLRIIEILPRRYGIVLDGLDGTRVPRSSDYHDDLECHSRRFVLLAFCPMEDEGDLSARSLFDLIADTLSKYEQPWEAVAFMVGDNCSVNQSIGRRVGAIPLIGCASHRFALAVKDFMQSDEGLLEKVHKLMKKLCTVKGRALLRSYTSLAPVMRNDTRCSSTHAMLQRYTLEPFLRSLDAETVSVSELEPLLLTRAENLRVTSLLKDLDNFESVTKTLQGTTLTLSAARRLFYHAISKYPELKPRLAQSAAIVNYPALESGLVKIQRGLTLTAAERTACAEFRVPDAEDGAEDQGDEPSTSFVAQAYKRRKTTKRSAYVDVGYVPPTSNECERLFSRAKLIFSDLRKSMDRVTLETLVFLHCNRSLWNVYTVDEVLATRKSLEVLAALEVLGARGAQEVLAALAFLAALEVLVAWKTQEPLGVLAALESGDVRPRAAVAA</sequence>
<proteinExistence type="predicted"/>
<gene>
    <name evidence="1" type="ORF">PR001_g19250</name>
    <name evidence="2" type="ORF">PR003_g20489</name>
</gene>
<name>A0A6A3K1X9_9STRA</name>
<evidence type="ECO:0008006" key="5">
    <source>
        <dbReference type="Google" id="ProtNLM"/>
    </source>
</evidence>
<dbReference type="SUPFAM" id="SSF53098">
    <property type="entry name" value="Ribonuclease H-like"/>
    <property type="match status" value="2"/>
</dbReference>
<organism evidence="1 3">
    <name type="scientific">Phytophthora rubi</name>
    <dbReference type="NCBI Taxonomy" id="129364"/>
    <lineage>
        <taxon>Eukaryota</taxon>
        <taxon>Sar</taxon>
        <taxon>Stramenopiles</taxon>
        <taxon>Oomycota</taxon>
        <taxon>Peronosporomycetes</taxon>
        <taxon>Peronosporales</taxon>
        <taxon>Peronosporaceae</taxon>
        <taxon>Phytophthora</taxon>
    </lineage>
</organism>
<evidence type="ECO:0000313" key="3">
    <source>
        <dbReference type="Proteomes" id="UP000429607"/>
    </source>
</evidence>
<dbReference type="InterPro" id="IPR012337">
    <property type="entry name" value="RNaseH-like_sf"/>
</dbReference>
<dbReference type="Proteomes" id="UP000434957">
    <property type="component" value="Unassembled WGS sequence"/>
</dbReference>
<protein>
    <recommendedName>
        <fullName evidence="5">BED-type domain-containing protein</fullName>
    </recommendedName>
</protein>
<comment type="caution">
    <text evidence="1">The sequence shown here is derived from an EMBL/GenBank/DDBJ whole genome shotgun (WGS) entry which is preliminary data.</text>
</comment>
<keyword evidence="4" id="KW-1185">Reference proteome</keyword>
<reference evidence="1 3" key="1">
    <citation type="submission" date="2018-09" db="EMBL/GenBank/DDBJ databases">
        <title>Genomic investigation of the strawberry pathogen Phytophthora fragariae indicates pathogenicity is determined by transcriptional variation in three key races.</title>
        <authorList>
            <person name="Adams T.M."/>
            <person name="Armitage A.D."/>
            <person name="Sobczyk M.K."/>
            <person name="Bates H.J."/>
            <person name="Dunwell J.M."/>
            <person name="Nellist C.F."/>
            <person name="Harrison R.J."/>
        </authorList>
    </citation>
    <scope>NUCLEOTIDE SEQUENCE [LARGE SCALE GENOMIC DNA]</scope>
    <source>
        <strain evidence="1 3">SCRP249</strain>
        <strain evidence="2 4">SCRP333</strain>
    </source>
</reference>
<dbReference type="PANTHER" id="PTHR40866">
    <property type="entry name" value="BED-TYPE DOMAIN-CONTAINING PROTEIN"/>
    <property type="match status" value="1"/>
</dbReference>
<evidence type="ECO:0000313" key="1">
    <source>
        <dbReference type="EMBL" id="KAE8998695.1"/>
    </source>
</evidence>
<accession>A0A6A3K1X9</accession>
<evidence type="ECO:0000313" key="2">
    <source>
        <dbReference type="EMBL" id="KAE9309521.1"/>
    </source>
</evidence>
<evidence type="ECO:0000313" key="4">
    <source>
        <dbReference type="Proteomes" id="UP000434957"/>
    </source>
</evidence>
<dbReference type="PANTHER" id="PTHR40866:SF1">
    <property type="entry name" value="BED-TYPE DOMAIN-CONTAINING PROTEIN"/>
    <property type="match status" value="1"/>
</dbReference>
<dbReference type="EMBL" id="QXFV01001769">
    <property type="protein sequence ID" value="KAE8998695.1"/>
    <property type="molecule type" value="Genomic_DNA"/>
</dbReference>